<sequence length="124" mass="13519">MTRRLLTASDWSQDTASVETFLASPIFDPTTGFEGIENKSPSDGIRILTSIQEKAPFVDSSNANVRLRVPGRTGGGLLPSFVIATLLCPGWAIQESNRYIHGSSTEYTPACLKRDFAPQLCIEN</sequence>
<evidence type="ECO:0000313" key="2">
    <source>
        <dbReference type="Proteomes" id="UP001160390"/>
    </source>
</evidence>
<accession>A0AA35M9L5</accession>
<dbReference type="AlphaFoldDB" id="A0AA35M9L5"/>
<protein>
    <submittedName>
        <fullName evidence="1">Uncharacterized protein</fullName>
    </submittedName>
</protein>
<keyword evidence="2" id="KW-1185">Reference proteome</keyword>
<name>A0AA35M9L5_9HYPO</name>
<gene>
    <name evidence="1" type="ORF">CCHLO57077_00000139</name>
</gene>
<comment type="caution">
    <text evidence="1">The sequence shown here is derived from an EMBL/GenBank/DDBJ whole genome shotgun (WGS) entry which is preliminary data.</text>
</comment>
<evidence type="ECO:0000313" key="1">
    <source>
        <dbReference type="EMBL" id="CAI6093083.1"/>
    </source>
</evidence>
<dbReference type="EMBL" id="CABFNP030001245">
    <property type="protein sequence ID" value="CAI6093083.1"/>
    <property type="molecule type" value="Genomic_DNA"/>
</dbReference>
<proteinExistence type="predicted"/>
<reference evidence="1" key="1">
    <citation type="submission" date="2023-01" db="EMBL/GenBank/DDBJ databases">
        <authorList>
            <person name="Piombo E."/>
        </authorList>
    </citation>
    <scope>NUCLEOTIDE SEQUENCE</scope>
</reference>
<dbReference type="Proteomes" id="UP001160390">
    <property type="component" value="Unassembled WGS sequence"/>
</dbReference>
<organism evidence="1 2">
    <name type="scientific">Clonostachys chloroleuca</name>
    <dbReference type="NCBI Taxonomy" id="1926264"/>
    <lineage>
        <taxon>Eukaryota</taxon>
        <taxon>Fungi</taxon>
        <taxon>Dikarya</taxon>
        <taxon>Ascomycota</taxon>
        <taxon>Pezizomycotina</taxon>
        <taxon>Sordariomycetes</taxon>
        <taxon>Hypocreomycetidae</taxon>
        <taxon>Hypocreales</taxon>
        <taxon>Bionectriaceae</taxon>
        <taxon>Clonostachys</taxon>
    </lineage>
</organism>
<dbReference type="InterPro" id="IPR008922">
    <property type="entry name" value="Di-copper_centre_dom_sf"/>
</dbReference>
<dbReference type="Gene3D" id="1.10.1280.10">
    <property type="entry name" value="Di-copper center containing domain from catechol oxidase"/>
    <property type="match status" value="1"/>
</dbReference>